<reference evidence="2" key="1">
    <citation type="submission" date="2017-04" db="EMBL/GenBank/DDBJ databases">
        <title>Function of individual gut microbiota members based on whole genome sequencing of pure cultures obtained from chicken caecum.</title>
        <authorList>
            <person name="Medvecky M."/>
            <person name="Cejkova D."/>
            <person name="Polansky O."/>
            <person name="Karasova D."/>
            <person name="Kubasova T."/>
            <person name="Cizek A."/>
            <person name="Rychlik I."/>
        </authorList>
    </citation>
    <scope>NUCLEOTIDE SEQUENCE [LARGE SCALE GENOMIC DNA]</scope>
    <source>
        <strain evidence="2">An144</strain>
    </source>
</reference>
<dbReference type="AlphaFoldDB" id="A0A1Y4QZK4"/>
<evidence type="ECO:0000313" key="2">
    <source>
        <dbReference type="Proteomes" id="UP000196074"/>
    </source>
</evidence>
<gene>
    <name evidence="1" type="ORF">B5E88_07835</name>
</gene>
<dbReference type="Proteomes" id="UP000196074">
    <property type="component" value="Unassembled WGS sequence"/>
</dbReference>
<organism evidence="1 2">
    <name type="scientific">Enterococcus cecorum</name>
    <dbReference type="NCBI Taxonomy" id="44008"/>
    <lineage>
        <taxon>Bacteria</taxon>
        <taxon>Bacillati</taxon>
        <taxon>Bacillota</taxon>
        <taxon>Bacilli</taxon>
        <taxon>Lactobacillales</taxon>
        <taxon>Enterococcaceae</taxon>
        <taxon>Enterococcus</taxon>
    </lineage>
</organism>
<comment type="caution">
    <text evidence="1">The sequence shown here is derived from an EMBL/GenBank/DDBJ whole genome shotgun (WGS) entry which is preliminary data.</text>
</comment>
<dbReference type="EMBL" id="NFLC01000014">
    <property type="protein sequence ID" value="OUQ09932.1"/>
    <property type="molecule type" value="Genomic_DNA"/>
</dbReference>
<protein>
    <submittedName>
        <fullName evidence="1">Uncharacterized protein</fullName>
    </submittedName>
</protein>
<accession>A0A1Y4QZK4</accession>
<evidence type="ECO:0000313" key="1">
    <source>
        <dbReference type="EMBL" id="OUQ09932.1"/>
    </source>
</evidence>
<proteinExistence type="predicted"/>
<sequence>MQCPTLIFYLAALTDLVEVNTIEELIGDIEIKEQEVTRKNIRFIEKKLLIDKLGEDWFEKIAAGLIS</sequence>
<name>A0A1Y4QZK4_9ENTE</name>